<dbReference type="SUPFAM" id="SSF81301">
    <property type="entry name" value="Nucleotidyltransferase"/>
    <property type="match status" value="1"/>
</dbReference>
<dbReference type="InterPro" id="IPR002054">
    <property type="entry name" value="DNA-dir_DNA_pol_X"/>
</dbReference>
<evidence type="ECO:0000313" key="25">
    <source>
        <dbReference type="EMBL" id="MFC3197358.1"/>
    </source>
</evidence>
<dbReference type="Gene3D" id="1.10.150.110">
    <property type="entry name" value="DNA polymerase beta, N-terminal domain-like"/>
    <property type="match status" value="1"/>
</dbReference>
<dbReference type="SUPFAM" id="SSF47802">
    <property type="entry name" value="DNA polymerase beta, N-terminal domain-like"/>
    <property type="match status" value="1"/>
</dbReference>
<keyword evidence="6" id="KW-0488">Methylation</keyword>
<dbReference type="InterPro" id="IPR003141">
    <property type="entry name" value="Pol/His_phosphatase_N"/>
</dbReference>
<dbReference type="InterPro" id="IPR010996">
    <property type="entry name" value="HHH_MUS81"/>
</dbReference>
<sequence length="560" mass="62160">MDNKTIAKTIKRYAQLMELHGENPFRTKAIAATAYKLDKLPFAITSHSIEALSEVPGIGKSTAQKIESLLSTGSFPELDRLRAATPEGIFDMLTINGLGPKKIQVIWKTLGIETVGELYYACNENRLIEAKGFGSKTQEEIKSAIEFSIANQGWFLYAKAEPLADDVLTALRELLPDGRKVSYTGDFRRKCEVLQSIDILVEASRSELVDAIGGISSLFILTLDDPLQIEAKTDTGIGFRFLATDPPSFHRQLLISTGSDRHLEQLDERLAESQLPEFDSEEAIYQSLGLQYIEPELREGTNEIALAASGGLPELIHYADLRGTLHNHSTYSDGVNTLEEMASYCRDQLRLEYLGICDHSKSAVYAKGLSSERVMEQWAEIDALNARFAPFRIFKGIESDILADGSLDYPDDVLAGFDFVVASVHSNFQMDSGKATARLIKAIENPYTTILGHPTGRLLLSRSGYPVDYARIVDACAANGVVIEINANPLRLDLDWRWHRYAVEKGVMLSINPDAHRNSGFHDMQYGVYAARKGGITAADCLNTFTAEQIGDYFIQRKQR</sequence>
<dbReference type="InterPro" id="IPR022311">
    <property type="entry name" value="PolX-like"/>
</dbReference>
<dbReference type="CDD" id="cd07436">
    <property type="entry name" value="PHP_PolX"/>
    <property type="match status" value="1"/>
</dbReference>
<evidence type="ECO:0000256" key="17">
    <source>
        <dbReference type="ARBA" id="ARBA00035726"/>
    </source>
</evidence>
<evidence type="ECO:0000256" key="8">
    <source>
        <dbReference type="ARBA" id="ARBA00022679"/>
    </source>
</evidence>
<dbReference type="Gene3D" id="3.30.460.10">
    <property type="entry name" value="Beta Polymerase, domain 2"/>
    <property type="match status" value="1"/>
</dbReference>
<name>A0ABV7JGX7_9SPHI</name>
<dbReference type="Gene3D" id="3.20.20.140">
    <property type="entry name" value="Metal-dependent hydrolases"/>
    <property type="match status" value="1"/>
</dbReference>
<dbReference type="Pfam" id="PF14716">
    <property type="entry name" value="HHH_8"/>
    <property type="match status" value="1"/>
</dbReference>
<dbReference type="PIRSF" id="PIRSF005047">
    <property type="entry name" value="UCP005047_YshC"/>
    <property type="match status" value="1"/>
</dbReference>
<evidence type="ECO:0000256" key="11">
    <source>
        <dbReference type="ARBA" id="ARBA00022763"/>
    </source>
</evidence>
<evidence type="ECO:0000313" key="26">
    <source>
        <dbReference type="Proteomes" id="UP001595526"/>
    </source>
</evidence>
<evidence type="ECO:0000259" key="24">
    <source>
        <dbReference type="SMART" id="SM00483"/>
    </source>
</evidence>
<evidence type="ECO:0000259" key="23">
    <source>
        <dbReference type="SMART" id="SM00481"/>
    </source>
</evidence>
<keyword evidence="9" id="KW-0548">Nucleotidyltransferase</keyword>
<evidence type="ECO:0000256" key="2">
    <source>
        <dbReference type="ARBA" id="ARBA00004496"/>
    </source>
</evidence>
<dbReference type="SUPFAM" id="SSF47781">
    <property type="entry name" value="RuvA domain 2-like"/>
    <property type="match status" value="1"/>
</dbReference>
<dbReference type="Pfam" id="PF14791">
    <property type="entry name" value="DNA_pol_B_thumb"/>
    <property type="match status" value="1"/>
</dbReference>
<dbReference type="InterPro" id="IPR010994">
    <property type="entry name" value="RuvA_2-like"/>
</dbReference>
<dbReference type="InterPro" id="IPR050243">
    <property type="entry name" value="PHP_phosphatase"/>
</dbReference>
<evidence type="ECO:0000256" key="12">
    <source>
        <dbReference type="ARBA" id="ARBA00022843"/>
    </source>
</evidence>
<comment type="catalytic activity">
    <reaction evidence="18">
        <text>2'-deoxyribonucleotide-(2'-deoxyribose 5'-phosphate)-2'-deoxyribonucleotide-DNA = a 3'-end 2'-deoxyribonucleotide-(2,3-dehydro-2,3-deoxyribose 5'-phosphate)-DNA + a 5'-end 5'-phospho-2'-deoxyribonucleoside-DNA + H(+)</text>
        <dbReference type="Rhea" id="RHEA:66592"/>
        <dbReference type="Rhea" id="RHEA-COMP:13180"/>
        <dbReference type="Rhea" id="RHEA-COMP:16897"/>
        <dbReference type="Rhea" id="RHEA-COMP:17067"/>
        <dbReference type="ChEBI" id="CHEBI:15378"/>
        <dbReference type="ChEBI" id="CHEBI:136412"/>
        <dbReference type="ChEBI" id="CHEBI:157695"/>
        <dbReference type="ChEBI" id="CHEBI:167181"/>
        <dbReference type="EC" id="4.2.99.18"/>
    </reaction>
</comment>
<dbReference type="PANTHER" id="PTHR36928">
    <property type="entry name" value="PHOSPHATASE YCDX-RELATED"/>
    <property type="match status" value="1"/>
</dbReference>
<dbReference type="InterPro" id="IPR037160">
    <property type="entry name" value="DNA_Pol_thumb_sf"/>
</dbReference>
<evidence type="ECO:0000256" key="21">
    <source>
        <dbReference type="ARBA" id="ARBA00049244"/>
    </source>
</evidence>
<feature type="domain" description="Helix-hairpin-helix DNA-binding motif class 1" evidence="22">
    <location>
        <begin position="125"/>
        <end position="144"/>
    </location>
</feature>
<evidence type="ECO:0000256" key="6">
    <source>
        <dbReference type="ARBA" id="ARBA00022481"/>
    </source>
</evidence>
<dbReference type="SUPFAM" id="SSF89550">
    <property type="entry name" value="PHP domain-like"/>
    <property type="match status" value="1"/>
</dbReference>
<keyword evidence="7" id="KW-0237">DNA synthesis</keyword>
<dbReference type="SMART" id="SM00483">
    <property type="entry name" value="POLXc"/>
    <property type="match status" value="1"/>
</dbReference>
<keyword evidence="12" id="KW-0832">Ubl conjugation</keyword>
<dbReference type="InterPro" id="IPR027421">
    <property type="entry name" value="DNA_pol_lamdba_lyase_dom_sf"/>
</dbReference>
<comment type="function">
    <text evidence="20">Repair polymerase that plays a key role in base-excision repair. During this process, the damaged base is excised by specific DNA glycosylases, the DNA backbone is nicked at the abasic site by an apurinic/apyrimidic (AP) endonuclease, and POLB removes 5'-deoxyribose-phosphate from the preincised AP site acting as a 5'-deoxyribose-phosphate lyase (5'-dRP lyase); through its DNA polymerase activity, it adds one nucleotide to the 3' end of the arising single-nucleotide gap. Conducts 'gap-filling' DNA synthesis in a stepwise distributive fashion rather than in a processive fashion as for other DNA polymerases. It is also able to cleave sugar-phosphate bonds 3' to an intact AP site, acting as an AP lyase.</text>
</comment>
<comment type="caution">
    <text evidence="25">The sequence shown here is derived from an EMBL/GenBank/DDBJ whole genome shotgun (WGS) entry which is preliminary data.</text>
</comment>
<keyword evidence="11" id="KW-0227">DNA damage</keyword>
<feature type="domain" description="Polymerase/histidinol phosphatase N-terminal" evidence="23">
    <location>
        <begin position="323"/>
        <end position="403"/>
    </location>
</feature>
<dbReference type="PRINTS" id="PR00870">
    <property type="entry name" value="DNAPOLXBETA"/>
</dbReference>
<gene>
    <name evidence="25" type="ORF">ACFOET_07015</name>
</gene>
<dbReference type="Gene3D" id="3.30.210.10">
    <property type="entry name" value="DNA polymerase, thumb domain"/>
    <property type="match status" value="1"/>
</dbReference>
<comment type="cofactor">
    <cofactor evidence="1">
        <name>Mg(2+)</name>
        <dbReference type="ChEBI" id="CHEBI:18420"/>
    </cofactor>
</comment>
<evidence type="ECO:0000256" key="4">
    <source>
        <dbReference type="ARBA" id="ARBA00012720"/>
    </source>
</evidence>
<evidence type="ECO:0000256" key="16">
    <source>
        <dbReference type="ARBA" id="ARBA00035717"/>
    </source>
</evidence>
<reference evidence="26" key="1">
    <citation type="journal article" date="2019" name="Int. J. Syst. Evol. Microbiol.">
        <title>The Global Catalogue of Microorganisms (GCM) 10K type strain sequencing project: providing services to taxonomists for standard genome sequencing and annotation.</title>
        <authorList>
            <consortium name="The Broad Institute Genomics Platform"/>
            <consortium name="The Broad Institute Genome Sequencing Center for Infectious Disease"/>
            <person name="Wu L."/>
            <person name="Ma J."/>
        </authorList>
    </citation>
    <scope>NUCLEOTIDE SEQUENCE [LARGE SCALE GENOMIC DNA]</scope>
    <source>
        <strain evidence="26">KCTC 52416</strain>
    </source>
</reference>
<dbReference type="PANTHER" id="PTHR36928:SF1">
    <property type="entry name" value="PHOSPHATASE YCDX-RELATED"/>
    <property type="match status" value="1"/>
</dbReference>
<dbReference type="EC" id="4.2.99.18" evidence="4"/>
<keyword evidence="13" id="KW-0239">DNA-directed DNA polymerase</keyword>
<feature type="domain" description="DNA-directed DNA polymerase X" evidence="24">
    <location>
        <begin position="1"/>
        <end position="299"/>
    </location>
</feature>
<keyword evidence="26" id="KW-1185">Reference proteome</keyword>
<keyword evidence="8" id="KW-0808">Transferase</keyword>
<dbReference type="InterPro" id="IPR029398">
    <property type="entry name" value="PolB_thumb"/>
</dbReference>
<evidence type="ECO:0000256" key="20">
    <source>
        <dbReference type="ARBA" id="ARBA00045548"/>
    </source>
</evidence>
<protein>
    <recommendedName>
        <fullName evidence="5">DNA polymerase beta</fullName>
        <ecNumber evidence="3">2.7.7.7</ecNumber>
        <ecNumber evidence="4">4.2.99.18</ecNumber>
    </recommendedName>
    <alternativeName>
        <fullName evidence="16">5'-deoxyribose-phosphate lyase</fullName>
    </alternativeName>
    <alternativeName>
        <fullName evidence="17">AP lyase</fullName>
    </alternativeName>
</protein>
<evidence type="ECO:0000256" key="5">
    <source>
        <dbReference type="ARBA" id="ARBA00020020"/>
    </source>
</evidence>
<dbReference type="InterPro" id="IPR043519">
    <property type="entry name" value="NT_sf"/>
</dbReference>
<evidence type="ECO:0000256" key="10">
    <source>
        <dbReference type="ARBA" id="ARBA00022705"/>
    </source>
</evidence>
<evidence type="ECO:0000256" key="3">
    <source>
        <dbReference type="ARBA" id="ARBA00012417"/>
    </source>
</evidence>
<dbReference type="Gene3D" id="1.10.150.20">
    <property type="entry name" value="5' to 3' exonuclease, C-terminal subdomain"/>
    <property type="match status" value="1"/>
</dbReference>
<dbReference type="Proteomes" id="UP001595526">
    <property type="component" value="Unassembled WGS sequence"/>
</dbReference>
<evidence type="ECO:0000256" key="15">
    <source>
        <dbReference type="ARBA" id="ARBA00023204"/>
    </source>
</evidence>
<dbReference type="EMBL" id="JBHRTA010000022">
    <property type="protein sequence ID" value="MFC3197358.1"/>
    <property type="molecule type" value="Genomic_DNA"/>
</dbReference>
<comment type="catalytic activity">
    <reaction evidence="21">
        <text>DNA(n) + a 2'-deoxyribonucleoside 5'-triphosphate = DNA(n+1) + diphosphate</text>
        <dbReference type="Rhea" id="RHEA:22508"/>
        <dbReference type="Rhea" id="RHEA-COMP:17339"/>
        <dbReference type="Rhea" id="RHEA-COMP:17340"/>
        <dbReference type="ChEBI" id="CHEBI:33019"/>
        <dbReference type="ChEBI" id="CHEBI:61560"/>
        <dbReference type="ChEBI" id="CHEBI:173112"/>
        <dbReference type="EC" id="2.7.7.7"/>
    </reaction>
</comment>
<keyword evidence="10" id="KW-0235">DNA replication</keyword>
<evidence type="ECO:0000256" key="13">
    <source>
        <dbReference type="ARBA" id="ARBA00022932"/>
    </source>
</evidence>
<comment type="subcellular location">
    <subcellularLocation>
        <location evidence="2">Cytoplasm</location>
    </subcellularLocation>
</comment>
<evidence type="ECO:0000256" key="9">
    <source>
        <dbReference type="ARBA" id="ARBA00022695"/>
    </source>
</evidence>
<dbReference type="SMART" id="SM00481">
    <property type="entry name" value="POLIIIAc"/>
    <property type="match status" value="1"/>
</dbReference>
<dbReference type="EC" id="2.7.7.7" evidence="3"/>
<proteinExistence type="predicted"/>
<dbReference type="SMART" id="SM00278">
    <property type="entry name" value="HhH1"/>
    <property type="match status" value="2"/>
</dbReference>
<evidence type="ECO:0000259" key="22">
    <source>
        <dbReference type="SMART" id="SM00278"/>
    </source>
</evidence>
<dbReference type="InterPro" id="IPR047967">
    <property type="entry name" value="PolX_PHP"/>
</dbReference>
<evidence type="ECO:0000256" key="19">
    <source>
        <dbReference type="ARBA" id="ARBA00044678"/>
    </source>
</evidence>
<keyword evidence="14" id="KW-0915">Sodium</keyword>
<evidence type="ECO:0000256" key="1">
    <source>
        <dbReference type="ARBA" id="ARBA00001946"/>
    </source>
</evidence>
<dbReference type="InterPro" id="IPR003583">
    <property type="entry name" value="Hlx-hairpin-Hlx_DNA-bd_motif"/>
</dbReference>
<evidence type="ECO:0000256" key="18">
    <source>
        <dbReference type="ARBA" id="ARBA00044632"/>
    </source>
</evidence>
<dbReference type="InterPro" id="IPR016195">
    <property type="entry name" value="Pol/histidinol_Pase-like"/>
</dbReference>
<feature type="domain" description="Helix-hairpin-helix DNA-binding motif class 1" evidence="22">
    <location>
        <begin position="50"/>
        <end position="69"/>
    </location>
</feature>
<keyword evidence="15" id="KW-0234">DNA repair</keyword>
<dbReference type="Pfam" id="PF14520">
    <property type="entry name" value="HHH_5"/>
    <property type="match status" value="1"/>
</dbReference>
<evidence type="ECO:0000256" key="7">
    <source>
        <dbReference type="ARBA" id="ARBA00022634"/>
    </source>
</evidence>
<dbReference type="InterPro" id="IPR002008">
    <property type="entry name" value="DNA_pol_X_beta-like"/>
</dbReference>
<evidence type="ECO:0000256" key="14">
    <source>
        <dbReference type="ARBA" id="ARBA00023053"/>
    </source>
</evidence>
<organism evidence="25 26">
    <name type="scientific">Parapedobacter deserti</name>
    <dbReference type="NCBI Taxonomy" id="1912957"/>
    <lineage>
        <taxon>Bacteria</taxon>
        <taxon>Pseudomonadati</taxon>
        <taxon>Bacteroidota</taxon>
        <taxon>Sphingobacteriia</taxon>
        <taxon>Sphingobacteriales</taxon>
        <taxon>Sphingobacteriaceae</taxon>
        <taxon>Parapedobacter</taxon>
    </lineage>
</organism>
<dbReference type="RefSeq" id="WP_379020972.1">
    <property type="nucleotide sequence ID" value="NZ_JBHRTA010000022.1"/>
</dbReference>
<comment type="catalytic activity">
    <reaction evidence="19">
        <text>a 5'-end 2'-deoxyribose-2'-deoxyribonucleotide-DNA = (2E,4S)-4-hydroxypenten-2-al-5-phosphate + a 5'-end 5'-phospho-2'-deoxyribonucleoside-DNA + H(+)</text>
        <dbReference type="Rhea" id="RHEA:76255"/>
        <dbReference type="Rhea" id="RHEA-COMP:13180"/>
        <dbReference type="Rhea" id="RHEA-COMP:18657"/>
        <dbReference type="ChEBI" id="CHEBI:15378"/>
        <dbReference type="ChEBI" id="CHEBI:136412"/>
        <dbReference type="ChEBI" id="CHEBI:195194"/>
        <dbReference type="ChEBI" id="CHEBI:195195"/>
    </reaction>
</comment>
<accession>A0ABV7JGX7</accession>